<gene>
    <name evidence="1" type="ORF">B0A48_09966</name>
</gene>
<evidence type="ECO:0000313" key="2">
    <source>
        <dbReference type="Proteomes" id="UP000192596"/>
    </source>
</evidence>
<organism evidence="1 2">
    <name type="scientific">Cryoendolithus antarcticus</name>
    <dbReference type="NCBI Taxonomy" id="1507870"/>
    <lineage>
        <taxon>Eukaryota</taxon>
        <taxon>Fungi</taxon>
        <taxon>Dikarya</taxon>
        <taxon>Ascomycota</taxon>
        <taxon>Pezizomycotina</taxon>
        <taxon>Dothideomycetes</taxon>
        <taxon>Dothideomycetidae</taxon>
        <taxon>Cladosporiales</taxon>
        <taxon>Cladosporiaceae</taxon>
        <taxon>Cryoendolithus</taxon>
    </lineage>
</organism>
<dbReference type="Proteomes" id="UP000192596">
    <property type="component" value="Unassembled WGS sequence"/>
</dbReference>
<reference evidence="2" key="1">
    <citation type="submission" date="2017-03" db="EMBL/GenBank/DDBJ databases">
        <title>Genomes of endolithic fungi from Antarctica.</title>
        <authorList>
            <person name="Coleine C."/>
            <person name="Masonjones S."/>
            <person name="Stajich J.E."/>
        </authorList>
    </citation>
    <scope>NUCLEOTIDE SEQUENCE [LARGE SCALE GENOMIC DNA]</scope>
    <source>
        <strain evidence="2">CCFEE 5527</strain>
    </source>
</reference>
<name>A0A1V8T3N4_9PEZI</name>
<keyword evidence="2" id="KW-1185">Reference proteome</keyword>
<sequence>MARTAGYIHAGAPDLDFDLVLVLDLDLDPILILAAARWPKAKGLTSRPSSTRPYS</sequence>
<dbReference type="AlphaFoldDB" id="A0A1V8T3N4"/>
<dbReference type="EMBL" id="NAJO01000018">
    <property type="protein sequence ID" value="OQO05871.1"/>
    <property type="molecule type" value="Genomic_DNA"/>
</dbReference>
<evidence type="ECO:0000313" key="1">
    <source>
        <dbReference type="EMBL" id="OQO05871.1"/>
    </source>
</evidence>
<accession>A0A1V8T3N4</accession>
<protein>
    <submittedName>
        <fullName evidence="1">Uncharacterized protein</fullName>
    </submittedName>
</protein>
<comment type="caution">
    <text evidence="1">The sequence shown here is derived from an EMBL/GenBank/DDBJ whole genome shotgun (WGS) entry which is preliminary data.</text>
</comment>
<proteinExistence type="predicted"/>
<dbReference type="InParanoid" id="A0A1V8T3N4"/>